<name>A0A518BRK2_9BACT</name>
<dbReference type="InterPro" id="IPR003607">
    <property type="entry name" value="HD/PDEase_dom"/>
</dbReference>
<gene>
    <name evidence="4" type="primary">dgt</name>
    <name evidence="4" type="ORF">Pla133_47220</name>
</gene>
<dbReference type="KEGG" id="pbap:Pla133_47220"/>
<dbReference type="GO" id="GO:0008832">
    <property type="term" value="F:dGTPase activity"/>
    <property type="evidence" value="ECO:0007669"/>
    <property type="project" value="TreeGrafter"/>
</dbReference>
<sequence length="402" mass="46176">MDPTDHFTVPLLDRAAKERRELAELAPFALKSAQSGGRRVPEGPDLLRTDFERDRDRIVHTTAFRRLMYKTQVFVNREGDHNRTRLSHSLEVAQVARSVGGALRLNDPLCEALALAHDIGHPPFGHRGEWALDRQMKDHGGFRHNAQVLRVIDILERRSPDYAGLNLTRETRESLLKHEKAEDWPEEFGPKPRHPYLEAQVVDLADSTAYNVHDVEDGLRAQMFSEADLEAGSRLWRESRERVEARHPGFLSNTADRQLRVKRISNELIKRCIEDLIEASAHAIAAAGLQQPDDARRRHEMTIGHSAELAPEVAELQQFLYRSFYRHPHLQRLTEYASDVIDVLFQAYLRAPQDLPPWYRSWIDQVGLERMVCDYVAGMTDRFAESEYERITGRRPFGPSGT</sequence>
<dbReference type="CDD" id="cd00077">
    <property type="entry name" value="HDc"/>
    <property type="match status" value="1"/>
</dbReference>
<dbReference type="InterPro" id="IPR026875">
    <property type="entry name" value="PHydrolase_assoc_dom"/>
</dbReference>
<proteinExistence type="inferred from homology"/>
<evidence type="ECO:0000313" key="4">
    <source>
        <dbReference type="EMBL" id="QDU69602.1"/>
    </source>
</evidence>
<comment type="similarity">
    <text evidence="2">Belongs to the dGTPase family. Type 2 subfamily.</text>
</comment>
<dbReference type="SUPFAM" id="SSF109604">
    <property type="entry name" value="HD-domain/PDEase-like"/>
    <property type="match status" value="1"/>
</dbReference>
<protein>
    <recommendedName>
        <fullName evidence="2">Deoxyguanosinetriphosphate triphosphohydrolase-like protein</fullName>
    </recommendedName>
</protein>
<dbReference type="PANTHER" id="PTHR11373">
    <property type="entry name" value="DEOXYNUCLEOSIDE TRIPHOSPHATE TRIPHOSPHOHYDROLASE"/>
    <property type="match status" value="1"/>
</dbReference>
<dbReference type="InterPro" id="IPR006674">
    <property type="entry name" value="HD_domain"/>
</dbReference>
<evidence type="ECO:0000256" key="1">
    <source>
        <dbReference type="ARBA" id="ARBA00022801"/>
    </source>
</evidence>
<keyword evidence="5" id="KW-1185">Reference proteome</keyword>
<dbReference type="NCBIfam" id="TIGR01353">
    <property type="entry name" value="dGTP_triPase"/>
    <property type="match status" value="1"/>
</dbReference>
<dbReference type="EMBL" id="CP036287">
    <property type="protein sequence ID" value="QDU69602.1"/>
    <property type="molecule type" value="Genomic_DNA"/>
</dbReference>
<dbReference type="Pfam" id="PF13286">
    <property type="entry name" value="HD_assoc"/>
    <property type="match status" value="1"/>
</dbReference>
<dbReference type="AlphaFoldDB" id="A0A518BRK2"/>
<keyword evidence="1 2" id="KW-0378">Hydrolase</keyword>
<accession>A0A518BRK2</accession>
<dbReference type="GO" id="GO:0006203">
    <property type="term" value="P:dGTP catabolic process"/>
    <property type="evidence" value="ECO:0007669"/>
    <property type="project" value="TreeGrafter"/>
</dbReference>
<dbReference type="HAMAP" id="MF_01212">
    <property type="entry name" value="dGTPase_type2"/>
    <property type="match status" value="1"/>
</dbReference>
<dbReference type="RefSeq" id="WP_145069648.1">
    <property type="nucleotide sequence ID" value="NZ_CP036287.1"/>
</dbReference>
<dbReference type="InterPro" id="IPR050135">
    <property type="entry name" value="dGTPase-like"/>
</dbReference>
<feature type="domain" description="HD" evidence="3">
    <location>
        <begin position="85"/>
        <end position="211"/>
    </location>
</feature>
<dbReference type="InterPro" id="IPR006261">
    <property type="entry name" value="dGTPase"/>
</dbReference>
<reference evidence="4 5" key="1">
    <citation type="submission" date="2019-02" db="EMBL/GenBank/DDBJ databases">
        <title>Deep-cultivation of Planctomycetes and their phenomic and genomic characterization uncovers novel biology.</title>
        <authorList>
            <person name="Wiegand S."/>
            <person name="Jogler M."/>
            <person name="Boedeker C."/>
            <person name="Pinto D."/>
            <person name="Vollmers J."/>
            <person name="Rivas-Marin E."/>
            <person name="Kohn T."/>
            <person name="Peeters S.H."/>
            <person name="Heuer A."/>
            <person name="Rast P."/>
            <person name="Oberbeckmann S."/>
            <person name="Bunk B."/>
            <person name="Jeske O."/>
            <person name="Meyerdierks A."/>
            <person name="Storesund J.E."/>
            <person name="Kallscheuer N."/>
            <person name="Luecker S."/>
            <person name="Lage O.M."/>
            <person name="Pohl T."/>
            <person name="Merkel B.J."/>
            <person name="Hornburger P."/>
            <person name="Mueller R.-W."/>
            <person name="Bruemmer F."/>
            <person name="Labrenz M."/>
            <person name="Spormann A.M."/>
            <person name="Op den Camp H."/>
            <person name="Overmann J."/>
            <person name="Amann R."/>
            <person name="Jetten M.S.M."/>
            <person name="Mascher T."/>
            <person name="Medema M.H."/>
            <person name="Devos D.P."/>
            <person name="Kaster A.-K."/>
            <person name="Ovreas L."/>
            <person name="Rohde M."/>
            <person name="Galperin M.Y."/>
            <person name="Jogler C."/>
        </authorList>
    </citation>
    <scope>NUCLEOTIDE SEQUENCE [LARGE SCALE GENOMIC DNA]</scope>
    <source>
        <strain evidence="4 5">Pla133</strain>
    </source>
</reference>
<dbReference type="Gene3D" id="1.10.3210.10">
    <property type="entry name" value="Hypothetical protein af1432"/>
    <property type="match status" value="1"/>
</dbReference>
<dbReference type="Proteomes" id="UP000316921">
    <property type="component" value="Chromosome"/>
</dbReference>
<dbReference type="SMART" id="SM00471">
    <property type="entry name" value="HDc"/>
    <property type="match status" value="1"/>
</dbReference>
<evidence type="ECO:0000313" key="5">
    <source>
        <dbReference type="Proteomes" id="UP000316921"/>
    </source>
</evidence>
<dbReference type="PROSITE" id="PS51831">
    <property type="entry name" value="HD"/>
    <property type="match status" value="1"/>
</dbReference>
<dbReference type="Pfam" id="PF01966">
    <property type="entry name" value="HD"/>
    <property type="match status" value="1"/>
</dbReference>
<dbReference type="NCBIfam" id="NF002326">
    <property type="entry name" value="PRK01286.1-1"/>
    <property type="match status" value="1"/>
</dbReference>
<evidence type="ECO:0000256" key="2">
    <source>
        <dbReference type="HAMAP-Rule" id="MF_01212"/>
    </source>
</evidence>
<organism evidence="4 5">
    <name type="scientific">Engelhardtia mirabilis</name>
    <dbReference type="NCBI Taxonomy" id="2528011"/>
    <lineage>
        <taxon>Bacteria</taxon>
        <taxon>Pseudomonadati</taxon>
        <taxon>Planctomycetota</taxon>
        <taxon>Planctomycetia</taxon>
        <taxon>Planctomycetia incertae sedis</taxon>
        <taxon>Engelhardtia</taxon>
    </lineage>
</organism>
<evidence type="ECO:0000259" key="3">
    <source>
        <dbReference type="PROSITE" id="PS51831"/>
    </source>
</evidence>
<dbReference type="InterPro" id="IPR023023">
    <property type="entry name" value="dNTPase_2"/>
</dbReference>
<dbReference type="PANTHER" id="PTHR11373:SF43">
    <property type="entry name" value="DEOXYGUANOSINETRIPHOSPHATE TRIPHOSPHOHYDROLASE-LIKE PROTEIN"/>
    <property type="match status" value="1"/>
</dbReference>